<evidence type="ECO:0000313" key="2">
    <source>
        <dbReference type="EMBL" id="KAK4797703.1"/>
    </source>
</evidence>
<dbReference type="EMBL" id="JAXQNO010000005">
    <property type="protein sequence ID" value="KAK4797703.1"/>
    <property type="molecule type" value="Genomic_DNA"/>
</dbReference>
<reference evidence="2 3" key="1">
    <citation type="journal article" date="2023" name="Hortic Res">
        <title>Pangenome of water caltrop reveals structural variations and asymmetric subgenome divergence after allopolyploidization.</title>
        <authorList>
            <person name="Zhang X."/>
            <person name="Chen Y."/>
            <person name="Wang L."/>
            <person name="Yuan Y."/>
            <person name="Fang M."/>
            <person name="Shi L."/>
            <person name="Lu R."/>
            <person name="Comes H.P."/>
            <person name="Ma Y."/>
            <person name="Chen Y."/>
            <person name="Huang G."/>
            <person name="Zhou Y."/>
            <person name="Zheng Z."/>
            <person name="Qiu Y."/>
        </authorList>
    </citation>
    <scope>NUCLEOTIDE SEQUENCE [LARGE SCALE GENOMIC DNA]</scope>
    <source>
        <strain evidence="2">F231</strain>
    </source>
</reference>
<feature type="transmembrane region" description="Helical" evidence="1">
    <location>
        <begin position="86"/>
        <end position="107"/>
    </location>
</feature>
<protein>
    <submittedName>
        <fullName evidence="2">Uncharacterized protein</fullName>
    </submittedName>
</protein>
<dbReference type="Proteomes" id="UP001346149">
    <property type="component" value="Unassembled WGS sequence"/>
</dbReference>
<keyword evidence="1" id="KW-0472">Membrane</keyword>
<sequence length="112" mass="12096">MRLITGSLRNQGVRSYKEFEIPKGINANPYVKRLGHFSMAVESIAPAPTLKMSLALTPTNGGRVAVTNARPPSQGKGKSSKIKIGIIVECVIGTLVILTLLGLLVLWTRKIK</sequence>
<gene>
    <name evidence="2" type="ORF">SAY86_030029</name>
</gene>
<dbReference type="AlphaFoldDB" id="A0AAN7RHY7"/>
<keyword evidence="1" id="KW-0812">Transmembrane</keyword>
<evidence type="ECO:0000313" key="3">
    <source>
        <dbReference type="Proteomes" id="UP001346149"/>
    </source>
</evidence>
<keyword evidence="3" id="KW-1185">Reference proteome</keyword>
<organism evidence="2 3">
    <name type="scientific">Trapa natans</name>
    <name type="common">Water chestnut</name>
    <dbReference type="NCBI Taxonomy" id="22666"/>
    <lineage>
        <taxon>Eukaryota</taxon>
        <taxon>Viridiplantae</taxon>
        <taxon>Streptophyta</taxon>
        <taxon>Embryophyta</taxon>
        <taxon>Tracheophyta</taxon>
        <taxon>Spermatophyta</taxon>
        <taxon>Magnoliopsida</taxon>
        <taxon>eudicotyledons</taxon>
        <taxon>Gunneridae</taxon>
        <taxon>Pentapetalae</taxon>
        <taxon>rosids</taxon>
        <taxon>malvids</taxon>
        <taxon>Myrtales</taxon>
        <taxon>Lythraceae</taxon>
        <taxon>Trapa</taxon>
    </lineage>
</organism>
<accession>A0AAN7RHY7</accession>
<proteinExistence type="predicted"/>
<comment type="caution">
    <text evidence="2">The sequence shown here is derived from an EMBL/GenBank/DDBJ whole genome shotgun (WGS) entry which is preliminary data.</text>
</comment>
<keyword evidence="1" id="KW-1133">Transmembrane helix</keyword>
<evidence type="ECO:0000256" key="1">
    <source>
        <dbReference type="SAM" id="Phobius"/>
    </source>
</evidence>
<name>A0AAN7RHY7_TRANT</name>